<dbReference type="Proteomes" id="UP000635477">
    <property type="component" value="Unassembled WGS sequence"/>
</dbReference>
<feature type="compositionally biased region" description="Basic and acidic residues" evidence="9">
    <location>
        <begin position="100"/>
        <end position="112"/>
    </location>
</feature>
<evidence type="ECO:0000256" key="9">
    <source>
        <dbReference type="SAM" id="MobiDB-lite"/>
    </source>
</evidence>
<gene>
    <name evidence="12" type="ORF">FZEAL_6131</name>
</gene>
<evidence type="ECO:0000256" key="3">
    <source>
        <dbReference type="ARBA" id="ARBA00010031"/>
    </source>
</evidence>
<dbReference type="Pfam" id="PF05730">
    <property type="entry name" value="CFEM"/>
    <property type="match status" value="1"/>
</dbReference>
<feature type="compositionally biased region" description="Low complexity" evidence="9">
    <location>
        <begin position="141"/>
        <end position="158"/>
    </location>
</feature>
<evidence type="ECO:0000256" key="5">
    <source>
        <dbReference type="ARBA" id="ARBA00022622"/>
    </source>
</evidence>
<comment type="subcellular location">
    <subcellularLocation>
        <location evidence="1">Membrane</location>
        <topology evidence="1">Lipid-anchor</topology>
        <topology evidence="1">GPI-anchor</topology>
    </subcellularLocation>
    <subcellularLocation>
        <location evidence="2">Secreted</location>
    </subcellularLocation>
</comment>
<accession>A0A8H4UIE1</accession>
<evidence type="ECO:0000256" key="4">
    <source>
        <dbReference type="ARBA" id="ARBA00022525"/>
    </source>
</evidence>
<keyword evidence="5" id="KW-0336">GPI-anchor</keyword>
<protein>
    <recommendedName>
        <fullName evidence="11">CFEM domain-containing protein</fullName>
    </recommendedName>
</protein>
<evidence type="ECO:0000259" key="11">
    <source>
        <dbReference type="Pfam" id="PF05730"/>
    </source>
</evidence>
<dbReference type="InterPro" id="IPR008427">
    <property type="entry name" value="Extracellular_membr_CFEM_dom"/>
</dbReference>
<evidence type="ECO:0000256" key="6">
    <source>
        <dbReference type="ARBA" id="ARBA00022729"/>
    </source>
</evidence>
<proteinExistence type="inferred from homology"/>
<dbReference type="EMBL" id="JABEYC010000447">
    <property type="protein sequence ID" value="KAF4977308.1"/>
    <property type="molecule type" value="Genomic_DNA"/>
</dbReference>
<dbReference type="AlphaFoldDB" id="A0A8H4UIE1"/>
<feature type="chain" id="PRO_5034412002" description="CFEM domain-containing protein" evidence="10">
    <location>
        <begin position="24"/>
        <end position="240"/>
    </location>
</feature>
<keyword evidence="5" id="KW-0325">Glycoprotein</keyword>
<comment type="similarity">
    <text evidence="3">Belongs to the RBT5 family.</text>
</comment>
<evidence type="ECO:0000256" key="10">
    <source>
        <dbReference type="SAM" id="SignalP"/>
    </source>
</evidence>
<feature type="domain" description="CFEM" evidence="11">
    <location>
        <begin position="22"/>
        <end position="87"/>
    </location>
</feature>
<keyword evidence="4" id="KW-0964">Secreted</keyword>
<evidence type="ECO:0000256" key="1">
    <source>
        <dbReference type="ARBA" id="ARBA00004589"/>
    </source>
</evidence>
<feature type="region of interest" description="Disordered" evidence="9">
    <location>
        <begin position="97"/>
        <end position="208"/>
    </location>
</feature>
<keyword evidence="7" id="KW-1015">Disulfide bond</keyword>
<feature type="compositionally biased region" description="Basic and acidic residues" evidence="9">
    <location>
        <begin position="173"/>
        <end position="183"/>
    </location>
</feature>
<dbReference type="GO" id="GO:0098552">
    <property type="term" value="C:side of membrane"/>
    <property type="evidence" value="ECO:0007669"/>
    <property type="project" value="UniProtKB-KW"/>
</dbReference>
<evidence type="ECO:0000256" key="8">
    <source>
        <dbReference type="ARBA" id="ARBA00023288"/>
    </source>
</evidence>
<name>A0A8H4UIE1_9HYPO</name>
<feature type="signal peptide" evidence="10">
    <location>
        <begin position="1"/>
        <end position="23"/>
    </location>
</feature>
<keyword evidence="6 10" id="KW-0732">Signal</keyword>
<reference evidence="12" key="1">
    <citation type="journal article" date="2020" name="BMC Genomics">
        <title>Correction to: Identification and distribution of gene clusters required for synthesis of sphingolipid metabolism inhibitors in diverse species of the filamentous fungus Fusarium.</title>
        <authorList>
            <person name="Kim H.S."/>
            <person name="Lohmar J.M."/>
            <person name="Busman M."/>
            <person name="Brown D.W."/>
            <person name="Naumann T.A."/>
            <person name="Divon H.H."/>
            <person name="Lysoe E."/>
            <person name="Uhlig S."/>
            <person name="Proctor R.H."/>
        </authorList>
    </citation>
    <scope>NUCLEOTIDE SEQUENCE</scope>
    <source>
        <strain evidence="12">NRRL 22465</strain>
    </source>
</reference>
<evidence type="ECO:0000256" key="2">
    <source>
        <dbReference type="ARBA" id="ARBA00004613"/>
    </source>
</evidence>
<reference evidence="12" key="2">
    <citation type="submission" date="2020-05" db="EMBL/GenBank/DDBJ databases">
        <authorList>
            <person name="Kim H.-S."/>
            <person name="Proctor R.H."/>
            <person name="Brown D.W."/>
        </authorList>
    </citation>
    <scope>NUCLEOTIDE SEQUENCE</scope>
    <source>
        <strain evidence="12">NRRL 22465</strain>
    </source>
</reference>
<organism evidence="12 13">
    <name type="scientific">Fusarium zealandicum</name>
    <dbReference type="NCBI Taxonomy" id="1053134"/>
    <lineage>
        <taxon>Eukaryota</taxon>
        <taxon>Fungi</taxon>
        <taxon>Dikarya</taxon>
        <taxon>Ascomycota</taxon>
        <taxon>Pezizomycotina</taxon>
        <taxon>Sordariomycetes</taxon>
        <taxon>Hypocreomycetidae</taxon>
        <taxon>Hypocreales</taxon>
        <taxon>Nectriaceae</taxon>
        <taxon>Fusarium</taxon>
        <taxon>Fusarium staphyleae species complex</taxon>
    </lineage>
</organism>
<evidence type="ECO:0000313" key="12">
    <source>
        <dbReference type="EMBL" id="KAF4977308.1"/>
    </source>
</evidence>
<sequence length="240" mass="25329">MKTSTSMRIAAAGLVGFVSMAQAQSMCAINCFQNFITDHPPLDCTEANMYLCFCNSSSLQGFFASCIWDGCDDMADDAIAFGVNLCAEEIEYGVKITPPKRPEEAEPTKEEETPTSTKADTKPEETMIYEQPEETTADDQPQTTKAATPEKTTKVAAPEKTSEAPAAETDSAEETKASDHEAATPKPTTVVLKPSHADNSTSIPTRPPVVVNTGASNVASGVLALAGVAMAVVQLLAESA</sequence>
<keyword evidence="13" id="KW-1185">Reference proteome</keyword>
<keyword evidence="5" id="KW-0472">Membrane</keyword>
<evidence type="ECO:0000256" key="7">
    <source>
        <dbReference type="ARBA" id="ARBA00023157"/>
    </source>
</evidence>
<evidence type="ECO:0000313" key="13">
    <source>
        <dbReference type="Proteomes" id="UP000635477"/>
    </source>
</evidence>
<dbReference type="OrthoDB" id="1193027at2759"/>
<keyword evidence="8" id="KW-0449">Lipoprotein</keyword>
<dbReference type="GO" id="GO:0005576">
    <property type="term" value="C:extracellular region"/>
    <property type="evidence" value="ECO:0007669"/>
    <property type="project" value="UniProtKB-SubCell"/>
</dbReference>
<comment type="caution">
    <text evidence="12">The sequence shown here is derived from an EMBL/GenBank/DDBJ whole genome shotgun (WGS) entry which is preliminary data.</text>
</comment>